<dbReference type="Proteomes" id="UP000002358">
    <property type="component" value="Chromosome 4"/>
</dbReference>
<sequence>MKRSLVVLSFCFLLLQSVRIVADDESEELKECLQDNGLPTNIHKEVGKGEFEKLKDVPESKIACVIACSFNKRIRSNDFLFTSFVKAVNKDKSLGEDQKKEMLETINRCSKEAKGDNCKFLDCLKITKPPFVNLIITPKDANDKKI</sequence>
<dbReference type="SMR" id="G8B1Q5"/>
<dbReference type="SUPFAM" id="SSF47565">
    <property type="entry name" value="Insect pheromone/odorant-binding proteins"/>
    <property type="match status" value="1"/>
</dbReference>
<evidence type="ECO:0000313" key="2">
    <source>
        <dbReference type="EMBL" id="CCD17819.1"/>
    </source>
</evidence>
<dbReference type="EMBL" id="HE578235">
    <property type="protein sequence ID" value="CCD17819.1"/>
    <property type="molecule type" value="Genomic_DNA"/>
</dbReference>
<evidence type="ECO:0000313" key="3">
    <source>
        <dbReference type="EnsemblMetazoa" id="XP_016845422"/>
    </source>
</evidence>
<dbReference type="HOGENOM" id="CLU_1688806_0_0_1"/>
<feature type="chain" id="PRO_5014574419" evidence="1">
    <location>
        <begin position="23"/>
        <end position="146"/>
    </location>
</feature>
<dbReference type="EnsemblMetazoa" id="XM_016989933">
    <property type="protein sequence ID" value="XP_016845422"/>
    <property type="gene ID" value="LOC100678515"/>
</dbReference>
<reference evidence="2" key="1">
    <citation type="submission" date="2011-08" db="EMBL/GenBank/DDBJ databases">
        <authorList>
            <person name="Zhou J."/>
        </authorList>
    </citation>
    <scope>NUCLEOTIDE SEQUENCE</scope>
    <source>
        <strain evidence="2">AsmCX</strain>
    </source>
</reference>
<evidence type="ECO:0000313" key="4">
    <source>
        <dbReference type="Proteomes" id="UP000002358"/>
    </source>
</evidence>
<dbReference type="Gene3D" id="1.10.238.20">
    <property type="entry name" value="Pheromone/general odorant binding protein domain"/>
    <property type="match status" value="1"/>
</dbReference>
<dbReference type="InParanoid" id="G8B1Q5"/>
<proteinExistence type="predicted"/>
<dbReference type="GeneID" id="100678515"/>
<feature type="signal peptide" evidence="1">
    <location>
        <begin position="1"/>
        <end position="22"/>
    </location>
</feature>
<reference evidence="3" key="3">
    <citation type="submission" date="2021-01" db="UniProtKB">
        <authorList>
            <consortium name="EnsemblMetazoa"/>
        </authorList>
    </citation>
    <scope>IDENTIFICATION</scope>
</reference>
<organism evidence="2">
    <name type="scientific">Nasonia vitripennis</name>
    <name type="common">Parasitic wasp</name>
    <dbReference type="NCBI Taxonomy" id="7425"/>
    <lineage>
        <taxon>Eukaryota</taxon>
        <taxon>Metazoa</taxon>
        <taxon>Ecdysozoa</taxon>
        <taxon>Arthropoda</taxon>
        <taxon>Hexapoda</taxon>
        <taxon>Insecta</taxon>
        <taxon>Pterygota</taxon>
        <taxon>Neoptera</taxon>
        <taxon>Endopterygota</taxon>
        <taxon>Hymenoptera</taxon>
        <taxon>Apocrita</taxon>
        <taxon>Proctotrupomorpha</taxon>
        <taxon>Chalcidoidea</taxon>
        <taxon>Pteromalidae</taxon>
        <taxon>Pteromalinae</taxon>
        <taxon>Nasonia</taxon>
    </lineage>
</organism>
<keyword evidence="1" id="KW-0732">Signal</keyword>
<dbReference type="GO" id="GO:0005549">
    <property type="term" value="F:odorant binding"/>
    <property type="evidence" value="ECO:0007669"/>
    <property type="project" value="InterPro"/>
</dbReference>
<gene>
    <name evidence="2" type="primary">OBP50</name>
    <name evidence="3" type="synonym">100678515</name>
</gene>
<protein>
    <submittedName>
        <fullName evidence="2">Putative odorant binding protein 50</fullName>
    </submittedName>
</protein>
<reference evidence="2" key="2">
    <citation type="submission" date="2011-11" db="EMBL/GenBank/DDBJ databases">
        <title>Unique features of odorant binding proteins revealed by genome annotation and comparative analyses of the parasitoid wasp Nasonia vitripennis.</title>
        <authorList>
            <person name="Zhou J.J."/>
            <person name="Vieira F.G."/>
            <person name="Foret S."/>
            <person name="He X.L."/>
            <person name="Rozas J."/>
            <person name="Field L.M."/>
        </authorList>
    </citation>
    <scope>NUCLEOTIDE SEQUENCE</scope>
    <source>
        <strain evidence="2">AsmCX</strain>
    </source>
</reference>
<dbReference type="InterPro" id="IPR036728">
    <property type="entry name" value="PBP_GOBP_sf"/>
</dbReference>
<keyword evidence="4" id="KW-1185">Reference proteome</keyword>
<evidence type="ECO:0000256" key="1">
    <source>
        <dbReference type="SAM" id="SignalP"/>
    </source>
</evidence>
<accession>G8B1Q5</accession>
<dbReference type="AlphaFoldDB" id="G8B1Q5"/>
<name>G8B1Q5_NASVI</name>